<accession>A0A0R3RRD0</accession>
<dbReference type="GO" id="GO:0036503">
    <property type="term" value="P:ERAD pathway"/>
    <property type="evidence" value="ECO:0007669"/>
    <property type="project" value="TreeGrafter"/>
</dbReference>
<reference evidence="2" key="1">
    <citation type="submission" date="2017-02" db="UniProtKB">
        <authorList>
            <consortium name="WormBaseParasite"/>
        </authorList>
    </citation>
    <scope>IDENTIFICATION</scope>
</reference>
<evidence type="ECO:0000313" key="2">
    <source>
        <dbReference type="WBParaSite" id="EEL_0000428601-mRNA-1"/>
    </source>
</evidence>
<dbReference type="PANTHER" id="PTHR46424">
    <property type="entry name" value="UBX DOMAIN-CONTAINING PROTEIN 4"/>
    <property type="match status" value="1"/>
</dbReference>
<keyword evidence="1" id="KW-1185">Reference proteome</keyword>
<protein>
    <submittedName>
        <fullName evidence="2">DHO_dh domain-containing protein</fullName>
    </submittedName>
</protein>
<evidence type="ECO:0000313" key="1">
    <source>
        <dbReference type="Proteomes" id="UP000050640"/>
    </source>
</evidence>
<dbReference type="AlphaFoldDB" id="A0A0R3RRD0"/>
<dbReference type="GO" id="GO:0005783">
    <property type="term" value="C:endoplasmic reticulum"/>
    <property type="evidence" value="ECO:0007669"/>
    <property type="project" value="TreeGrafter"/>
</dbReference>
<dbReference type="WBParaSite" id="EEL_0000428601-mRNA-1">
    <property type="protein sequence ID" value="EEL_0000428601-mRNA-1"/>
    <property type="gene ID" value="EEL_0000428601"/>
</dbReference>
<name>A0A0R3RRD0_9BILA</name>
<proteinExistence type="predicted"/>
<sequence>MKWFEGGIAEAIAVSRQQNALFVVNIQQPPDSKDEQSMRMARLWDSVDNNICQPALVGIRIFQGTETAKQFAQIC</sequence>
<dbReference type="PANTHER" id="PTHR46424:SF1">
    <property type="entry name" value="UBX DOMAIN-CONTAINING PROTEIN 4"/>
    <property type="match status" value="1"/>
</dbReference>
<dbReference type="Proteomes" id="UP000050640">
    <property type="component" value="Unplaced"/>
</dbReference>
<organism evidence="1 2">
    <name type="scientific">Elaeophora elaphi</name>
    <dbReference type="NCBI Taxonomy" id="1147741"/>
    <lineage>
        <taxon>Eukaryota</taxon>
        <taxon>Metazoa</taxon>
        <taxon>Ecdysozoa</taxon>
        <taxon>Nematoda</taxon>
        <taxon>Chromadorea</taxon>
        <taxon>Rhabditida</taxon>
        <taxon>Spirurina</taxon>
        <taxon>Spiruromorpha</taxon>
        <taxon>Filarioidea</taxon>
        <taxon>Onchocercidae</taxon>
        <taxon>Elaeophora</taxon>
    </lineage>
</organism>